<accession>A0A926I2G8</accession>
<sequence>MNKKLKEKILEALSSVLPITLIVAFLSITIAPLSVGTLVLFLVGAMLLIVGMGFFSLGSDMSMMPIGDGIGAQLTRSKNLLLIIGIGLLIGTVITIAEPDLKVLATQVPAVPDMVLILTVAVGVGLFLVVAMLRTIFRIKLSHMLIAFYLLVFILSIFVPNDFIPVAFDSGGVTTGPITVPFIMALGIGMASIRGDKNSQDDSFGLVALCSIGPILAVMLLGIFYNPSTANYQPSTISDPSTTVDVAQAFGSNFPVYFEEVLVALVPILVFSILFQLISHFFRRKQLVKVGVGMVYTFIGLVLFLTGANVGFMPAGQFIGSSIAASPYKWLLIPIGMVIGYFIVTAEPAVHVLNRQVEEISQGAIPQKSMRLCLSIGVAVSIGLSMVRVLTGISIYWILIPGYAIAIGLTFFVPPIFTGIAFDSGGVASGPMTATFLLPFAMGACESLGGNILNDAFGVVAMVAMTPLITIQLMGLIYKKKMARIADDAAKENADDADDIIDYEEISE</sequence>
<comment type="caution">
    <text evidence="2">The sequence shown here is derived from an EMBL/GenBank/DDBJ whole genome shotgun (WGS) entry which is preliminary data.</text>
</comment>
<feature type="transmembrane region" description="Helical" evidence="1">
    <location>
        <begin position="174"/>
        <end position="193"/>
    </location>
</feature>
<dbReference type="InterPro" id="IPR011435">
    <property type="entry name" value="UmpAB"/>
</dbReference>
<feature type="transmembrane region" description="Helical" evidence="1">
    <location>
        <begin position="38"/>
        <end position="58"/>
    </location>
</feature>
<feature type="transmembrane region" description="Helical" evidence="1">
    <location>
        <begin position="261"/>
        <end position="282"/>
    </location>
</feature>
<evidence type="ECO:0000256" key="1">
    <source>
        <dbReference type="SAM" id="Phobius"/>
    </source>
</evidence>
<feature type="transmembrane region" description="Helical" evidence="1">
    <location>
        <begin position="331"/>
        <end position="353"/>
    </location>
</feature>
<feature type="transmembrane region" description="Helical" evidence="1">
    <location>
        <begin position="459"/>
        <end position="478"/>
    </location>
</feature>
<gene>
    <name evidence="2" type="ORF">H8730_12260</name>
</gene>
<keyword evidence="1" id="KW-0812">Transmembrane</keyword>
<dbReference type="RefSeq" id="WP_177713756.1">
    <property type="nucleotide sequence ID" value="NZ_JACRSQ010000019.1"/>
</dbReference>
<dbReference type="Pfam" id="PF07556">
    <property type="entry name" value="DUF1538"/>
    <property type="match status" value="2"/>
</dbReference>
<keyword evidence="3" id="KW-1185">Reference proteome</keyword>
<feature type="transmembrane region" description="Helical" evidence="1">
    <location>
        <begin position="294"/>
        <end position="319"/>
    </location>
</feature>
<feature type="transmembrane region" description="Helical" evidence="1">
    <location>
        <begin position="403"/>
        <end position="422"/>
    </location>
</feature>
<feature type="transmembrane region" description="Helical" evidence="1">
    <location>
        <begin position="109"/>
        <end position="133"/>
    </location>
</feature>
<proteinExistence type="predicted"/>
<keyword evidence="1" id="KW-1133">Transmembrane helix</keyword>
<feature type="transmembrane region" description="Helical" evidence="1">
    <location>
        <begin position="12"/>
        <end position="32"/>
    </location>
</feature>
<feature type="transmembrane region" description="Helical" evidence="1">
    <location>
        <begin position="79"/>
        <end position="97"/>
    </location>
</feature>
<evidence type="ECO:0000313" key="2">
    <source>
        <dbReference type="EMBL" id="MBC8544310.1"/>
    </source>
</evidence>
<name>A0A926I2G8_9FIRM</name>
<feature type="transmembrane region" description="Helical" evidence="1">
    <location>
        <begin position="145"/>
        <end position="168"/>
    </location>
</feature>
<dbReference type="EMBL" id="JACRSQ010000019">
    <property type="protein sequence ID" value="MBC8544310.1"/>
    <property type="molecule type" value="Genomic_DNA"/>
</dbReference>
<dbReference type="AlphaFoldDB" id="A0A926I2G8"/>
<protein>
    <submittedName>
        <fullName evidence="2">DUF1538 domain-containing protein</fullName>
    </submittedName>
</protein>
<feature type="transmembrane region" description="Helical" evidence="1">
    <location>
        <begin position="205"/>
        <end position="225"/>
    </location>
</feature>
<keyword evidence="1" id="KW-0472">Membrane</keyword>
<organism evidence="2 3">
    <name type="scientific">Bianquea renquensis</name>
    <dbReference type="NCBI Taxonomy" id="2763661"/>
    <lineage>
        <taxon>Bacteria</taxon>
        <taxon>Bacillati</taxon>
        <taxon>Bacillota</taxon>
        <taxon>Clostridia</taxon>
        <taxon>Eubacteriales</taxon>
        <taxon>Bianqueaceae</taxon>
        <taxon>Bianquea</taxon>
    </lineage>
</organism>
<feature type="transmembrane region" description="Helical" evidence="1">
    <location>
        <begin position="374"/>
        <end position="397"/>
    </location>
</feature>
<dbReference type="Proteomes" id="UP000657006">
    <property type="component" value="Unassembled WGS sequence"/>
</dbReference>
<evidence type="ECO:0000313" key="3">
    <source>
        <dbReference type="Proteomes" id="UP000657006"/>
    </source>
</evidence>
<reference evidence="2" key="1">
    <citation type="submission" date="2020-08" db="EMBL/GenBank/DDBJ databases">
        <title>Genome public.</title>
        <authorList>
            <person name="Liu C."/>
            <person name="Sun Q."/>
        </authorList>
    </citation>
    <scope>NUCLEOTIDE SEQUENCE</scope>
    <source>
        <strain evidence="2">NSJ-32</strain>
    </source>
</reference>